<accession>A0A3D8IRU1</accession>
<dbReference type="InterPro" id="IPR051909">
    <property type="entry name" value="MFP_Cation_Efflux"/>
</dbReference>
<dbReference type="PANTHER" id="PTHR30097">
    <property type="entry name" value="CATION EFFLUX SYSTEM PROTEIN CUSB"/>
    <property type="match status" value="1"/>
</dbReference>
<comment type="caution">
    <text evidence="2">The sequence shown here is derived from an EMBL/GenBank/DDBJ whole genome shotgun (WGS) entry which is preliminary data.</text>
</comment>
<dbReference type="EMBL" id="NXLQ01000001">
    <property type="protein sequence ID" value="RDU67710.1"/>
    <property type="molecule type" value="Genomic_DNA"/>
</dbReference>
<reference evidence="2 3" key="1">
    <citation type="submission" date="2018-04" db="EMBL/GenBank/DDBJ databases">
        <title>Novel Campyloabacter and Helicobacter Species and Strains.</title>
        <authorList>
            <person name="Mannion A.J."/>
            <person name="Shen Z."/>
            <person name="Fox J.G."/>
        </authorList>
    </citation>
    <scope>NUCLEOTIDE SEQUENCE [LARGE SCALE GENOMIC DNA]</scope>
    <source>
        <strain evidence="2 3">MIT 17-337</strain>
    </source>
</reference>
<dbReference type="Gene3D" id="2.40.30.170">
    <property type="match status" value="1"/>
</dbReference>
<protein>
    <submittedName>
        <fullName evidence="2">Nickel-cobalt-cadmium resistance protein</fullName>
    </submittedName>
</protein>
<evidence type="ECO:0000256" key="1">
    <source>
        <dbReference type="ARBA" id="ARBA00022448"/>
    </source>
</evidence>
<name>A0A3D8IRU1_9HELI</name>
<sequence length="352" mass="38808">MHNLYAQNYDVIKLTEAEREATEIGIFTVTDKSNEKGTPFSAVVDFDDMGGYTQNSSLEVVVVALYKRAGENVKQGEPIAEISSNVLSELYFSLQNTRSRFEIASQVEKKDKELLKQGVISQRAYQTSYLTMNELKLKMNEIRSTFTIFGISPDNPRGQYGFLVRAQGSGILSVAPTQIGQKIPAFTPYIRIKKPNSNSILLRIRVPQNRSGSVKQGFAVFDIHGEKIGNIETISNVVDLQTNTMSAVARVESKNFRVGEIVEIYIAGNIGDKAVIVPDDCWIKYYDDYIAFILTKEGFQPISIQILEERDSHSVVTSNDLQVGAKLARGSLVILKGIMTGLGGDGGGGHAH</sequence>
<organism evidence="2 3">
    <name type="scientific">Helicobacter didelphidarum</name>
    <dbReference type="NCBI Taxonomy" id="2040648"/>
    <lineage>
        <taxon>Bacteria</taxon>
        <taxon>Pseudomonadati</taxon>
        <taxon>Campylobacterota</taxon>
        <taxon>Epsilonproteobacteria</taxon>
        <taxon>Campylobacterales</taxon>
        <taxon>Helicobacteraceae</taxon>
        <taxon>Helicobacter</taxon>
    </lineage>
</organism>
<dbReference type="PANTHER" id="PTHR30097:SF16">
    <property type="entry name" value="CATION EFFLUX SYSTEM (CZCB-LIKE)"/>
    <property type="match status" value="1"/>
</dbReference>
<dbReference type="AlphaFoldDB" id="A0A3D8IRU1"/>
<proteinExistence type="predicted"/>
<gene>
    <name evidence="2" type="ORF">CQA53_00705</name>
</gene>
<dbReference type="Proteomes" id="UP000256379">
    <property type="component" value="Unassembled WGS sequence"/>
</dbReference>
<evidence type="ECO:0000313" key="2">
    <source>
        <dbReference type="EMBL" id="RDU67710.1"/>
    </source>
</evidence>
<dbReference type="Gene3D" id="2.40.50.100">
    <property type="match status" value="1"/>
</dbReference>
<evidence type="ECO:0000313" key="3">
    <source>
        <dbReference type="Proteomes" id="UP000256379"/>
    </source>
</evidence>
<dbReference type="Gene3D" id="1.10.287.470">
    <property type="entry name" value="Helix hairpin bin"/>
    <property type="match status" value="1"/>
</dbReference>
<dbReference type="OrthoDB" id="5327103at2"/>
<keyword evidence="1" id="KW-0813">Transport</keyword>
<keyword evidence="3" id="KW-1185">Reference proteome</keyword>